<evidence type="ECO:0000256" key="1">
    <source>
        <dbReference type="SAM" id="Phobius"/>
    </source>
</evidence>
<feature type="transmembrane region" description="Helical" evidence="1">
    <location>
        <begin position="168"/>
        <end position="187"/>
    </location>
</feature>
<keyword evidence="1" id="KW-0812">Transmembrane</keyword>
<keyword evidence="4" id="KW-1185">Reference proteome</keyword>
<feature type="transmembrane region" description="Helical" evidence="1">
    <location>
        <begin position="52"/>
        <end position="76"/>
    </location>
</feature>
<feature type="transmembrane region" description="Helical" evidence="1">
    <location>
        <begin position="234"/>
        <end position="255"/>
    </location>
</feature>
<sequence length="305" mass="33960">MGMDQISSLNVDTTIGAYQIGVLMSYVLFGVTTTQAYIYYGRFPNDSSKFKALVAFVWICEVGHAVCLGHSLYIYTIYDYAHPERLLGAAPKSFEISVLFSGVIGACGMQGFFAFRIWTLSKKLFIPAVIWLMGFLRMLGCIVIFVAGLRMESFAGYISQWEWLATSIWSLSTANDLTITATLVFLLQKQRNNVQKRTAALLDKLILWTLETGLLTSVTGMISLALFIKMKQNFIWTAFFAVAARLFSNSLLASLNSRTTLRSINEVALPFSTPTSGLRSESVRMTKVTHVTYDSEPSLTTSEIV</sequence>
<feature type="transmembrane region" description="Helical" evidence="1">
    <location>
        <begin position="20"/>
        <end position="40"/>
    </location>
</feature>
<dbReference type="OrthoDB" id="2535105at2759"/>
<feature type="domain" description="DUF6534" evidence="2">
    <location>
        <begin position="172"/>
        <end position="259"/>
    </location>
</feature>
<name>A0A8H6XYK6_9AGAR</name>
<organism evidence="3 4">
    <name type="scientific">Mycena venus</name>
    <dbReference type="NCBI Taxonomy" id="2733690"/>
    <lineage>
        <taxon>Eukaryota</taxon>
        <taxon>Fungi</taxon>
        <taxon>Dikarya</taxon>
        <taxon>Basidiomycota</taxon>
        <taxon>Agaricomycotina</taxon>
        <taxon>Agaricomycetes</taxon>
        <taxon>Agaricomycetidae</taxon>
        <taxon>Agaricales</taxon>
        <taxon>Marasmiineae</taxon>
        <taxon>Mycenaceae</taxon>
        <taxon>Mycena</taxon>
    </lineage>
</organism>
<dbReference type="PANTHER" id="PTHR40465:SF1">
    <property type="entry name" value="DUF6534 DOMAIN-CONTAINING PROTEIN"/>
    <property type="match status" value="1"/>
</dbReference>
<feature type="transmembrane region" description="Helical" evidence="1">
    <location>
        <begin position="124"/>
        <end position="148"/>
    </location>
</feature>
<gene>
    <name evidence="3" type="ORF">MVEN_01383500</name>
</gene>
<proteinExistence type="predicted"/>
<keyword evidence="1" id="KW-1133">Transmembrane helix</keyword>
<dbReference type="Pfam" id="PF20152">
    <property type="entry name" value="DUF6534"/>
    <property type="match status" value="1"/>
</dbReference>
<evidence type="ECO:0000259" key="2">
    <source>
        <dbReference type="Pfam" id="PF20152"/>
    </source>
</evidence>
<accession>A0A8H6XYK6</accession>
<dbReference type="InterPro" id="IPR045339">
    <property type="entry name" value="DUF6534"/>
</dbReference>
<reference evidence="3" key="1">
    <citation type="submission" date="2020-05" db="EMBL/GenBank/DDBJ databases">
        <title>Mycena genomes resolve the evolution of fungal bioluminescence.</title>
        <authorList>
            <person name="Tsai I.J."/>
        </authorList>
    </citation>
    <scope>NUCLEOTIDE SEQUENCE</scope>
    <source>
        <strain evidence="3">CCC161011</strain>
    </source>
</reference>
<dbReference type="PANTHER" id="PTHR40465">
    <property type="entry name" value="CHROMOSOME 1, WHOLE GENOME SHOTGUN SEQUENCE"/>
    <property type="match status" value="1"/>
</dbReference>
<feature type="transmembrane region" description="Helical" evidence="1">
    <location>
        <begin position="207"/>
        <end position="228"/>
    </location>
</feature>
<comment type="caution">
    <text evidence="3">The sequence shown here is derived from an EMBL/GenBank/DDBJ whole genome shotgun (WGS) entry which is preliminary data.</text>
</comment>
<protein>
    <recommendedName>
        <fullName evidence="2">DUF6534 domain-containing protein</fullName>
    </recommendedName>
</protein>
<dbReference type="EMBL" id="JACAZI010000011">
    <property type="protein sequence ID" value="KAF7348652.1"/>
    <property type="molecule type" value="Genomic_DNA"/>
</dbReference>
<dbReference type="Proteomes" id="UP000620124">
    <property type="component" value="Unassembled WGS sequence"/>
</dbReference>
<evidence type="ECO:0000313" key="3">
    <source>
        <dbReference type="EMBL" id="KAF7348652.1"/>
    </source>
</evidence>
<dbReference type="AlphaFoldDB" id="A0A8H6XYK6"/>
<feature type="transmembrane region" description="Helical" evidence="1">
    <location>
        <begin position="96"/>
        <end position="117"/>
    </location>
</feature>
<keyword evidence="1" id="KW-0472">Membrane</keyword>
<evidence type="ECO:0000313" key="4">
    <source>
        <dbReference type="Proteomes" id="UP000620124"/>
    </source>
</evidence>